<comment type="pathway">
    <text evidence="4">Amino-acid biosynthesis; L-arginine biosynthesis; carbamoyl phosphate from bicarbonate: step 1/1.</text>
</comment>
<dbReference type="EC" id="6.3.5.5" evidence="7"/>
<evidence type="ECO:0000259" key="33">
    <source>
        <dbReference type="PROSITE" id="PS50975"/>
    </source>
</evidence>
<dbReference type="Pfam" id="PF02787">
    <property type="entry name" value="CPSase_L_D3"/>
    <property type="match status" value="1"/>
</dbReference>
<dbReference type="SUPFAM" id="SSF55347">
    <property type="entry name" value="Glyceraldehyde-3-phosphate dehydrogenase-like, C-terminal domain"/>
    <property type="match status" value="1"/>
</dbReference>
<comment type="catalytic activity">
    <reaction evidence="30">
        <text>L-glutamine + H2O = L-glutamate + NH4(+)</text>
        <dbReference type="Rhea" id="RHEA:15889"/>
        <dbReference type="ChEBI" id="CHEBI:15377"/>
        <dbReference type="ChEBI" id="CHEBI:28938"/>
        <dbReference type="ChEBI" id="CHEBI:29985"/>
        <dbReference type="ChEBI" id="CHEBI:58359"/>
    </reaction>
</comment>
<evidence type="ECO:0000256" key="24">
    <source>
        <dbReference type="ARBA" id="ARBA00023211"/>
    </source>
</evidence>
<evidence type="ECO:0000256" key="21">
    <source>
        <dbReference type="ARBA" id="ARBA00023002"/>
    </source>
</evidence>
<dbReference type="InterPro" id="IPR058047">
    <property type="entry name" value="CPSase_preATP-grasp"/>
</dbReference>
<dbReference type="Gene3D" id="3.50.30.20">
    <property type="entry name" value="Carbamoyl-phosphate synthase small subunit, N-terminal domain"/>
    <property type="match status" value="1"/>
</dbReference>
<evidence type="ECO:0000256" key="17">
    <source>
        <dbReference type="ARBA" id="ARBA00022857"/>
    </source>
</evidence>
<evidence type="ECO:0000256" key="29">
    <source>
        <dbReference type="ARBA" id="ARBA00047359"/>
    </source>
</evidence>
<keyword evidence="17" id="KW-0521">NADP</keyword>
<evidence type="ECO:0000256" key="11">
    <source>
        <dbReference type="ARBA" id="ARBA00022605"/>
    </source>
</evidence>
<comment type="similarity">
    <text evidence="5">Belongs to the DapB family.</text>
</comment>
<dbReference type="UniPathway" id="UPA00070">
    <property type="reaction ID" value="UER00115"/>
</dbReference>
<keyword evidence="9" id="KW-0055">Arginine biosynthesis</keyword>
<comment type="cofactor">
    <cofactor evidence="1">
        <name>Mn(2+)</name>
        <dbReference type="ChEBI" id="CHEBI:29035"/>
    </cofactor>
</comment>
<dbReference type="GO" id="GO:0004088">
    <property type="term" value="F:carbamoyl-phosphate synthase (glutamine-hydrolyzing) activity"/>
    <property type="evidence" value="ECO:0007669"/>
    <property type="project" value="UniProtKB-EC"/>
</dbReference>
<dbReference type="EC" id="6.3.4.16" evidence="25"/>
<dbReference type="Gene3D" id="1.10.1030.10">
    <property type="entry name" value="Carbamoyl-phosphate synthetase, large subunit oligomerisation domain"/>
    <property type="match status" value="1"/>
</dbReference>
<evidence type="ECO:0000256" key="2">
    <source>
        <dbReference type="ARBA" id="ARBA00004496"/>
    </source>
</evidence>
<feature type="domain" description="ATP-grasp" evidence="33">
    <location>
        <begin position="1306"/>
        <end position="1497"/>
    </location>
</feature>
<keyword evidence="21" id="KW-0560">Oxidoreductase</keyword>
<evidence type="ECO:0000256" key="13">
    <source>
        <dbReference type="ARBA" id="ARBA00022737"/>
    </source>
</evidence>
<evidence type="ECO:0000256" key="3">
    <source>
        <dbReference type="ARBA" id="ARBA00004812"/>
    </source>
</evidence>
<dbReference type="FunFam" id="3.30.470.20:FF:000007">
    <property type="entry name" value="Carbamoyl-phosphate synthase large chain"/>
    <property type="match status" value="1"/>
</dbReference>
<dbReference type="InterPro" id="IPR022663">
    <property type="entry name" value="DapB_C"/>
</dbReference>
<sequence length="1701" mass="184295">MSKADIRMAIAGSGGRMGRQLIQAVQQAEGVVLGAALERKGSSLVGTDAGELAGVGVANVIVSDSLEAVAEDFDILIDFTRPEGTLDHLSFCVKHGKGIIIGTTGFDDAGKAAIKQAASDIPIVFAANFSVGVNVVLKLLEKAAKVMGDYTDIEIVEAHHRHKVDAPSGTALAMGEAIAGALGRDLKDCAVYAREGYTGERDPMSIGFATIRAGDIVGEHTAMFADIGERVEITHKASSRMTFANGAVRAGKWDALIKSALLVLEDGTQFHGRAIGAEGTAIGEVVFNTSMTGYQEIITDPSYSRQIVTLTYPHIGNVGTNAADEESSAVHAQGLVIRDLPLIASNYRNEETLSDYLKRHNIVSIADIDTRKLTRLLSEKGAQNGCIIAGDAIDAALALEKAKAFPGLKGMDLAKEVSTQESYSWQQGSWTLEGDLPEAKKAEDLPFHVVAYDYGVKRNILRMLVDRGCRLTVVPAQTPAEDVLKLNPDGIFLSNGPGDPEPCDYAIEAIKTFLTTEIPVFGICLGHQLLALASGAKTSKMKFGHHGGNHPVKNIDNNTVMITAQNHGFAVEEASLPATLRTTHKSLFDGTLQGLHRTDKPAFSFQGHPEASPGPHDAAPLFDHFIELIEAYHIKSILILGAGPIVIGQACEFDYSGAQACKALREEGYRVILVNSNPATIMTDPEMADATYIEPIHWEVVRKIIEKERPDAVLPTMGGQTALNCALELERQGVLAEFGVTMIGATADAIDKAEDRRRFDIAMKKIGLGTARSGIAHNMEEALVIAADVGFPCIIRPSFTMGGTGGGIAYNHEEFEEICTRGLDLSPTKELLIDESLIGWKEYEMEVVRDKNDNCIIVCSIENFDAMGIHTGDSITVAPAQTLTDKEYQIMRNASLAVLREIGVETGGSNVQFSVNPKDGRLIVIEMNPRVSRSSALASKATGFPIAKVAAKLAVGYTLDELMNDITGGKTPASFEPSIDYVVTKIPRFNFEKFAGANDRLTTQMKSVGEVMAIGRTFQESMQKALRGLEVGASGFDPIVNLEDPESLTKIRHELKDAGSDRIWYIADAFRAGMSLDAIFNLTNVDRWFLVQIEELVQLEGQVAQGGINALDYGFLRVLKRKGFADLRLAKLAGVAESEIRKLRHSLNLHPVYKRVDTCAAEFSTDTAYMYSTYEEECESNPTNTKPKIMVLGGGPNRIGQGIEFDYCCVHASLALREDGFETIMVNCNPETVSTDYDTSDRLYFESVTLEDVLEIVRIEKPKGVIVQYGGQTPLKLARELEACGVPIIGTSPDAIDRAEDRERFQQAVIRLGLKQPANATVATIEQAVEKAAGIGYPLVVRPSYVLGGRAMEIVYDEIDMRRYFQNAVSVSNDAPVLLDRFLDDAVEVDVDVICDGERVLIGGIMEHIEQAGVHSGDSACSLPAYTLSKEIQDVMRQQAEKLAFELSVRGLMNVQFAVKDNEVYLIEVNPRAARTVPFVSKATGVPLAKVAARVMAGQTLAQQGITEEVIPPYYSVKEVVLPFNKFPGVDPILGPEMRSTGEVMGVGRTFAEAFAKAQLGSLSTVKKTGRALLSVRDGDKARVVTLAGKLLEHGYEIDATQGTAEVLTAAGITVRQVNKVHEGRPHIQDRIKNGEYAYIVNTTAGRQAIEDSKLIRRSALQYKVHYDTTMNGGYATTMALSSDPTEQVISVQEMHAKIKA</sequence>
<accession>U4TYH6</accession>
<dbReference type="GO" id="GO:0005951">
    <property type="term" value="C:carbamoyl-phosphate synthase complex"/>
    <property type="evidence" value="ECO:0007669"/>
    <property type="project" value="TreeGrafter"/>
</dbReference>
<dbReference type="InterPro" id="IPR011761">
    <property type="entry name" value="ATP-grasp"/>
</dbReference>
<comment type="pathway">
    <text evidence="3">Pyrimidine metabolism; UMP biosynthesis via de novo pathway; (S)-dihydroorotate from bicarbonate: step 1/3.</text>
</comment>
<dbReference type="InterPro" id="IPR036897">
    <property type="entry name" value="CarbamoylP_synth_lsu_oligo_sf"/>
</dbReference>
<dbReference type="SUPFAM" id="SSF52021">
    <property type="entry name" value="Carbamoyl phosphate synthetase, small subunit N-terminal domain"/>
    <property type="match status" value="1"/>
</dbReference>
<dbReference type="Pfam" id="PF02786">
    <property type="entry name" value="CPSase_L_D2"/>
    <property type="match status" value="2"/>
</dbReference>
<keyword evidence="16" id="KW-0460">Magnesium</keyword>
<dbReference type="SUPFAM" id="SSF52317">
    <property type="entry name" value="Class I glutamine amidotransferase-like"/>
    <property type="match status" value="1"/>
</dbReference>
<dbReference type="FunFam" id="3.40.50.20:FF:000003">
    <property type="entry name" value="Carbamoyl-phosphate synthase large chain"/>
    <property type="match status" value="1"/>
</dbReference>
<keyword evidence="18" id="KW-0220">Diaminopimelate biosynthesis</keyword>
<dbReference type="GO" id="GO:0019877">
    <property type="term" value="P:diaminopimelate biosynthetic process"/>
    <property type="evidence" value="ECO:0007669"/>
    <property type="project" value="UniProtKB-KW"/>
</dbReference>
<dbReference type="NCBIfam" id="NF009455">
    <property type="entry name" value="PRK12815.1"/>
    <property type="match status" value="1"/>
</dbReference>
<dbReference type="SMART" id="SM00851">
    <property type="entry name" value="MGS"/>
    <property type="match status" value="1"/>
</dbReference>
<dbReference type="Gene3D" id="3.30.470.20">
    <property type="entry name" value="ATP-grasp fold, B domain"/>
    <property type="match status" value="2"/>
</dbReference>
<evidence type="ECO:0000256" key="8">
    <source>
        <dbReference type="ARBA" id="ARBA00022490"/>
    </source>
</evidence>
<evidence type="ECO:0000256" key="23">
    <source>
        <dbReference type="ARBA" id="ARBA00023154"/>
    </source>
</evidence>
<evidence type="ECO:0000256" key="20">
    <source>
        <dbReference type="ARBA" id="ARBA00022975"/>
    </source>
</evidence>
<dbReference type="GO" id="GO:0046872">
    <property type="term" value="F:metal ion binding"/>
    <property type="evidence" value="ECO:0007669"/>
    <property type="project" value="UniProtKB-KW"/>
</dbReference>
<dbReference type="InterPro" id="IPR006274">
    <property type="entry name" value="CarbamoylP_synth_ssu"/>
</dbReference>
<comment type="subcellular location">
    <subcellularLocation>
        <location evidence="2">Cytoplasm</location>
    </subcellularLocation>
</comment>
<dbReference type="CDD" id="cd02274">
    <property type="entry name" value="DHDPR_N"/>
    <property type="match status" value="1"/>
</dbReference>
<dbReference type="FunFam" id="3.50.30.20:FF:000001">
    <property type="entry name" value="Carbamoyl-phosphate synthase small chain"/>
    <property type="match status" value="1"/>
</dbReference>
<dbReference type="PROSITE" id="PS00866">
    <property type="entry name" value="CPSASE_1"/>
    <property type="match status" value="2"/>
</dbReference>
<dbReference type="PRINTS" id="PR00098">
    <property type="entry name" value="CPSASE"/>
</dbReference>
<evidence type="ECO:0000313" key="36">
    <source>
        <dbReference type="Proteomes" id="UP000030742"/>
    </source>
</evidence>
<dbReference type="SUPFAM" id="SSF48108">
    <property type="entry name" value="Carbamoyl phosphate synthetase, large subunit connection domain"/>
    <property type="match status" value="1"/>
</dbReference>
<evidence type="ECO:0000256" key="30">
    <source>
        <dbReference type="ARBA" id="ARBA00049285"/>
    </source>
</evidence>
<feature type="domain" description="ATP-grasp" evidence="33">
    <location>
        <begin position="760"/>
        <end position="955"/>
    </location>
</feature>
<dbReference type="InterPro" id="IPR002474">
    <property type="entry name" value="CarbamoylP_synth_ssu_N"/>
</dbReference>
<evidence type="ECO:0000256" key="26">
    <source>
        <dbReference type="ARBA" id="ARBA00044249"/>
    </source>
</evidence>
<dbReference type="InterPro" id="IPR035686">
    <property type="entry name" value="CPSase_GATase1"/>
</dbReference>
<dbReference type="InterPro" id="IPR036480">
    <property type="entry name" value="CarbP_synth_ssu_N_sf"/>
</dbReference>
<evidence type="ECO:0000256" key="4">
    <source>
        <dbReference type="ARBA" id="ARBA00005077"/>
    </source>
</evidence>
<dbReference type="NCBIfam" id="TIGR01369">
    <property type="entry name" value="CPSaseII_lrg"/>
    <property type="match status" value="1"/>
</dbReference>
<dbReference type="Pfam" id="PF00117">
    <property type="entry name" value="GATase"/>
    <property type="match status" value="1"/>
</dbReference>
<dbReference type="PANTHER" id="PTHR11405:SF53">
    <property type="entry name" value="CARBAMOYL-PHOSPHATE SYNTHASE [AMMONIA], MITOCHONDRIAL"/>
    <property type="match status" value="1"/>
</dbReference>
<proteinExistence type="inferred from homology"/>
<dbReference type="SMART" id="SM01097">
    <property type="entry name" value="CPSase_sm_chain"/>
    <property type="match status" value="1"/>
</dbReference>
<reference evidence="35 36" key="1">
    <citation type="journal article" date="2013" name="Genome Biol.">
        <title>Draft genome of the mountain pine beetle, Dendroctonus ponderosae Hopkins, a major forest pest.</title>
        <authorList>
            <person name="Keeling C.I."/>
            <person name="Yuen M.M."/>
            <person name="Liao N.Y."/>
            <person name="Docking T.R."/>
            <person name="Chan S.K."/>
            <person name="Taylor G.A."/>
            <person name="Palmquist D.L."/>
            <person name="Jackman S.D."/>
            <person name="Nguyen A."/>
            <person name="Li M."/>
            <person name="Henderson H."/>
            <person name="Janes J.K."/>
            <person name="Zhao Y."/>
            <person name="Pandoh P."/>
            <person name="Moore R."/>
            <person name="Sperling F.A."/>
            <person name="Huber D.P."/>
            <person name="Birol I."/>
            <person name="Jones S.J."/>
            <person name="Bohlmann J."/>
        </authorList>
    </citation>
    <scope>NUCLEOTIDE SEQUENCE</scope>
</reference>
<dbReference type="GO" id="GO:0006541">
    <property type="term" value="P:glutamine metabolic process"/>
    <property type="evidence" value="ECO:0007669"/>
    <property type="project" value="InterPro"/>
</dbReference>
<evidence type="ECO:0000256" key="31">
    <source>
        <dbReference type="ARBA" id="ARBA00074190"/>
    </source>
</evidence>
<evidence type="ECO:0000256" key="15">
    <source>
        <dbReference type="ARBA" id="ARBA00022840"/>
    </source>
</evidence>
<gene>
    <name evidence="35" type="ORF">D910_00241</name>
</gene>
<dbReference type="HAMAP" id="MF_00102">
    <property type="entry name" value="DapB"/>
    <property type="match status" value="1"/>
</dbReference>
<evidence type="ECO:0000256" key="5">
    <source>
        <dbReference type="ARBA" id="ARBA00006642"/>
    </source>
</evidence>
<protein>
    <recommendedName>
        <fullName evidence="31">Carbamoyl phosphate synthase arginine-specific large chain, chloroplastic</fullName>
        <ecNumber evidence="25">6.3.4.16</ecNumber>
        <ecNumber evidence="7">6.3.5.5</ecNumber>
    </recommendedName>
    <alternativeName>
        <fullName evidence="27">Ammonium-dependent carbamoyl phosphate synthetase</fullName>
    </alternativeName>
    <alternativeName>
        <fullName evidence="26">Arginine-specific carbamoyl phosphate synthetase, ammonia chain</fullName>
    </alternativeName>
    <alternativeName>
        <fullName evidence="28">Glutamine-dependent carbamoyl phosphate synthetase</fullName>
    </alternativeName>
</protein>
<dbReference type="GO" id="GO:0009089">
    <property type="term" value="P:lysine biosynthetic process via diaminopimelate"/>
    <property type="evidence" value="ECO:0007669"/>
    <property type="project" value="InterPro"/>
</dbReference>
<keyword evidence="10" id="KW-0436">Ligase</keyword>
<keyword evidence="20" id="KW-0665">Pyrimidine biosynthesis</keyword>
<dbReference type="Pfam" id="PF01113">
    <property type="entry name" value="DapB_N"/>
    <property type="match status" value="1"/>
</dbReference>
<keyword evidence="11" id="KW-0028">Amino-acid biosynthesis</keyword>
<dbReference type="PRINTS" id="PR00096">
    <property type="entry name" value="GATASE"/>
</dbReference>
<dbReference type="InterPro" id="IPR000846">
    <property type="entry name" value="DapB_N"/>
</dbReference>
<evidence type="ECO:0000256" key="25">
    <source>
        <dbReference type="ARBA" id="ARBA00044063"/>
    </source>
</evidence>
<dbReference type="InterPro" id="IPR011607">
    <property type="entry name" value="MGS-like_dom"/>
</dbReference>
<organism evidence="35 36">
    <name type="scientific">Dendroctonus ponderosae</name>
    <name type="common">Mountain pine beetle</name>
    <dbReference type="NCBI Taxonomy" id="77166"/>
    <lineage>
        <taxon>Eukaryota</taxon>
        <taxon>Metazoa</taxon>
        <taxon>Ecdysozoa</taxon>
        <taxon>Arthropoda</taxon>
        <taxon>Hexapoda</taxon>
        <taxon>Insecta</taxon>
        <taxon>Pterygota</taxon>
        <taxon>Neoptera</taxon>
        <taxon>Endopterygota</taxon>
        <taxon>Coleoptera</taxon>
        <taxon>Polyphaga</taxon>
        <taxon>Cucujiformia</taxon>
        <taxon>Curculionidae</taxon>
        <taxon>Scolytinae</taxon>
        <taxon>Dendroctonus</taxon>
    </lineage>
</organism>
<dbReference type="PROSITE" id="PS00867">
    <property type="entry name" value="CPSASE_2"/>
    <property type="match status" value="2"/>
</dbReference>
<dbReference type="Pfam" id="PF25596">
    <property type="entry name" value="CPSase_L_D1"/>
    <property type="match status" value="2"/>
</dbReference>
<dbReference type="FunFam" id="3.30.1490.20:FF:000001">
    <property type="entry name" value="Carbamoyl-phosphate synthase large chain"/>
    <property type="match status" value="1"/>
</dbReference>
<dbReference type="NCBIfam" id="TIGR00036">
    <property type="entry name" value="dapB"/>
    <property type="match status" value="1"/>
</dbReference>
<dbReference type="STRING" id="77166.U4TYH6"/>
<dbReference type="HAMAP" id="MF_01209">
    <property type="entry name" value="CPSase_S_chain"/>
    <property type="match status" value="1"/>
</dbReference>
<keyword evidence="22" id="KW-0520">NAD</keyword>
<dbReference type="SUPFAM" id="SSF56059">
    <property type="entry name" value="Glutathione synthetase ATP-binding domain-like"/>
    <property type="match status" value="2"/>
</dbReference>
<keyword evidence="12" id="KW-0479">Metal-binding</keyword>
<dbReference type="InterPro" id="IPR022664">
    <property type="entry name" value="DapB_N_CS"/>
</dbReference>
<evidence type="ECO:0000259" key="34">
    <source>
        <dbReference type="PROSITE" id="PS51855"/>
    </source>
</evidence>
<keyword evidence="15 32" id="KW-0067">ATP-binding</keyword>
<dbReference type="InterPro" id="IPR033937">
    <property type="entry name" value="MGS_CPS_CarB"/>
</dbReference>
<dbReference type="GO" id="GO:0008839">
    <property type="term" value="F:4-hydroxy-tetrahydrodipicolinate reductase"/>
    <property type="evidence" value="ECO:0007669"/>
    <property type="project" value="InterPro"/>
</dbReference>
<dbReference type="NCBIfam" id="NF009475">
    <property type="entry name" value="PRK12838.1"/>
    <property type="match status" value="1"/>
</dbReference>
<dbReference type="InterPro" id="IPR016185">
    <property type="entry name" value="PreATP-grasp_dom_sf"/>
</dbReference>
<dbReference type="OrthoDB" id="434at2759"/>
<dbReference type="InterPro" id="IPR005480">
    <property type="entry name" value="CPSase_lsu_oligo"/>
</dbReference>
<evidence type="ECO:0000256" key="22">
    <source>
        <dbReference type="ARBA" id="ARBA00023027"/>
    </source>
</evidence>
<dbReference type="FunFam" id="1.10.1030.10:FF:000002">
    <property type="entry name" value="Carbamoyl-phosphate synthase large chain"/>
    <property type="match status" value="1"/>
</dbReference>
<dbReference type="GO" id="GO:0044205">
    <property type="term" value="P:'de novo' UMP biosynthetic process"/>
    <property type="evidence" value="ECO:0007669"/>
    <property type="project" value="UniProtKB-UniPathway"/>
</dbReference>
<dbReference type="PROSITE" id="PS50975">
    <property type="entry name" value="ATP_GRASP"/>
    <property type="match status" value="2"/>
</dbReference>
<dbReference type="SMART" id="SM01096">
    <property type="entry name" value="CPSase_L_D3"/>
    <property type="match status" value="1"/>
</dbReference>
<dbReference type="PRINTS" id="PR00099">
    <property type="entry name" value="CPSGATASE"/>
</dbReference>
<dbReference type="GO" id="GO:0006526">
    <property type="term" value="P:L-arginine biosynthetic process"/>
    <property type="evidence" value="ECO:0007669"/>
    <property type="project" value="UniProtKB-KW"/>
</dbReference>
<dbReference type="Proteomes" id="UP000030742">
    <property type="component" value="Unassembled WGS sequence"/>
</dbReference>
<dbReference type="Pfam" id="PF00988">
    <property type="entry name" value="CPSase_sm_chain"/>
    <property type="match status" value="1"/>
</dbReference>
<evidence type="ECO:0000256" key="6">
    <source>
        <dbReference type="ARBA" id="ARBA00009799"/>
    </source>
</evidence>
<evidence type="ECO:0000256" key="10">
    <source>
        <dbReference type="ARBA" id="ARBA00022598"/>
    </source>
</evidence>
<comment type="similarity">
    <text evidence="6">Belongs to the CarB family.</text>
</comment>
<evidence type="ECO:0000256" key="16">
    <source>
        <dbReference type="ARBA" id="ARBA00022842"/>
    </source>
</evidence>
<dbReference type="SUPFAM" id="SSF51735">
    <property type="entry name" value="NAD(P)-binding Rossmann-fold domains"/>
    <property type="match status" value="1"/>
</dbReference>
<keyword evidence="23" id="KW-0457">Lysine biosynthesis</keyword>
<dbReference type="GO" id="GO:0004087">
    <property type="term" value="F:carbamoyl-phosphate synthase (ammonia) activity"/>
    <property type="evidence" value="ECO:0007669"/>
    <property type="project" value="UniProtKB-EC"/>
</dbReference>
<evidence type="ECO:0000313" key="35">
    <source>
        <dbReference type="EMBL" id="ERL83341.1"/>
    </source>
</evidence>
<dbReference type="InterPro" id="IPR005483">
    <property type="entry name" value="CPSase_dom"/>
</dbReference>
<dbReference type="InterPro" id="IPR029062">
    <property type="entry name" value="Class_I_gatase-like"/>
</dbReference>
<dbReference type="Gene3D" id="3.40.50.720">
    <property type="entry name" value="NAD(P)-binding Rossmann-like Domain"/>
    <property type="match status" value="1"/>
</dbReference>
<dbReference type="Pfam" id="PF05173">
    <property type="entry name" value="DapB_C"/>
    <property type="match status" value="1"/>
</dbReference>
<keyword evidence="19" id="KW-0315">Glutamine amidotransferase</keyword>
<name>U4TYH6_DENPD</name>
<dbReference type="FunFam" id="3.40.50.1380:FF:000004">
    <property type="entry name" value="Carbamoyl-phosphate synthase large chain"/>
    <property type="match status" value="1"/>
</dbReference>
<dbReference type="HAMAP" id="MF_01210_A">
    <property type="entry name" value="CPSase_L_chain_A"/>
    <property type="match status" value="1"/>
</dbReference>
<evidence type="ECO:0000256" key="19">
    <source>
        <dbReference type="ARBA" id="ARBA00022962"/>
    </source>
</evidence>
<evidence type="ECO:0000256" key="1">
    <source>
        <dbReference type="ARBA" id="ARBA00001936"/>
    </source>
</evidence>
<dbReference type="NCBIfam" id="TIGR01368">
    <property type="entry name" value="CPSaseIIsmall"/>
    <property type="match status" value="1"/>
</dbReference>
<dbReference type="CDD" id="cd01424">
    <property type="entry name" value="MGS_CPS_II"/>
    <property type="match status" value="1"/>
</dbReference>
<evidence type="ECO:0000256" key="7">
    <source>
        <dbReference type="ARBA" id="ARBA00012738"/>
    </source>
</evidence>
<evidence type="ECO:0000256" key="14">
    <source>
        <dbReference type="ARBA" id="ARBA00022741"/>
    </source>
</evidence>
<dbReference type="PROSITE" id="PS51273">
    <property type="entry name" value="GATASE_TYPE_1"/>
    <property type="match status" value="1"/>
</dbReference>
<evidence type="ECO:0000256" key="32">
    <source>
        <dbReference type="PROSITE-ProRule" id="PRU00409"/>
    </source>
</evidence>
<dbReference type="Pfam" id="PF02142">
    <property type="entry name" value="MGS"/>
    <property type="match status" value="1"/>
</dbReference>
<dbReference type="InterPro" id="IPR017926">
    <property type="entry name" value="GATASE"/>
</dbReference>
<keyword evidence="8" id="KW-0963">Cytoplasm</keyword>
<evidence type="ECO:0000256" key="9">
    <source>
        <dbReference type="ARBA" id="ARBA00022571"/>
    </source>
</evidence>
<dbReference type="HAMAP" id="MF_01210_B">
    <property type="entry name" value="CPSase_L_chain_B"/>
    <property type="match status" value="1"/>
</dbReference>
<keyword evidence="13" id="KW-0677">Repeat</keyword>
<dbReference type="InterPro" id="IPR036291">
    <property type="entry name" value="NAD(P)-bd_dom_sf"/>
</dbReference>
<dbReference type="InterPro" id="IPR005479">
    <property type="entry name" value="CPAse_ATP-bd"/>
</dbReference>
<dbReference type="EMBL" id="KB630006">
    <property type="protein sequence ID" value="ERL83341.1"/>
    <property type="molecule type" value="Genomic_DNA"/>
</dbReference>
<feature type="domain" description="MGS-like" evidence="34">
    <location>
        <begin position="1564"/>
        <end position="1701"/>
    </location>
</feature>
<keyword evidence="24" id="KW-0464">Manganese</keyword>
<dbReference type="NCBIfam" id="NF003671">
    <property type="entry name" value="PRK05294.1"/>
    <property type="match status" value="1"/>
</dbReference>
<dbReference type="SUPFAM" id="SSF52440">
    <property type="entry name" value="PreATP-grasp domain"/>
    <property type="match status" value="2"/>
</dbReference>
<dbReference type="FunFam" id="3.30.360.10:FF:000004">
    <property type="entry name" value="4-hydroxy-tetrahydrodipicolinate reductase"/>
    <property type="match status" value="1"/>
</dbReference>
<keyword evidence="14 32" id="KW-0547">Nucleotide-binding</keyword>
<dbReference type="Gene3D" id="3.30.360.10">
    <property type="entry name" value="Dihydrodipicolinate Reductase, domain 2"/>
    <property type="match status" value="1"/>
</dbReference>
<dbReference type="Gene3D" id="3.40.50.20">
    <property type="match status" value="2"/>
</dbReference>
<dbReference type="InterPro" id="IPR023940">
    <property type="entry name" value="DHDPR_bac"/>
</dbReference>
<evidence type="ECO:0000256" key="28">
    <source>
        <dbReference type="ARBA" id="ARBA00044334"/>
    </source>
</evidence>
<dbReference type="Gene3D" id="3.40.50.1380">
    <property type="entry name" value="Methylglyoxal synthase-like domain"/>
    <property type="match status" value="1"/>
</dbReference>
<dbReference type="GO" id="GO:0006207">
    <property type="term" value="P:'de novo' pyrimidine nucleobase biosynthetic process"/>
    <property type="evidence" value="ECO:0007669"/>
    <property type="project" value="InterPro"/>
</dbReference>
<evidence type="ECO:0000256" key="27">
    <source>
        <dbReference type="ARBA" id="ARBA00044318"/>
    </source>
</evidence>
<comment type="catalytic activity">
    <reaction evidence="29">
        <text>hydrogencarbonate + NH4(+) + 2 ATP = carbamoyl phosphate + 2 ADP + phosphate + 2 H(+)</text>
        <dbReference type="Rhea" id="RHEA:18029"/>
        <dbReference type="ChEBI" id="CHEBI:15378"/>
        <dbReference type="ChEBI" id="CHEBI:17544"/>
        <dbReference type="ChEBI" id="CHEBI:28938"/>
        <dbReference type="ChEBI" id="CHEBI:30616"/>
        <dbReference type="ChEBI" id="CHEBI:43474"/>
        <dbReference type="ChEBI" id="CHEBI:58228"/>
        <dbReference type="ChEBI" id="CHEBI:456216"/>
        <dbReference type="EC" id="6.3.4.16"/>
    </reaction>
</comment>
<evidence type="ECO:0000256" key="12">
    <source>
        <dbReference type="ARBA" id="ARBA00022723"/>
    </source>
</evidence>
<dbReference type="InterPro" id="IPR006275">
    <property type="entry name" value="CPSase_lsu"/>
</dbReference>
<dbReference type="Gene3D" id="3.40.50.880">
    <property type="match status" value="1"/>
</dbReference>
<dbReference type="GO" id="GO:0005524">
    <property type="term" value="F:ATP binding"/>
    <property type="evidence" value="ECO:0007669"/>
    <property type="project" value="UniProtKB-UniRule"/>
</dbReference>
<evidence type="ECO:0000256" key="18">
    <source>
        <dbReference type="ARBA" id="ARBA00022915"/>
    </source>
</evidence>
<dbReference type="CDD" id="cd01744">
    <property type="entry name" value="GATase1_CPSase"/>
    <property type="match status" value="1"/>
</dbReference>
<dbReference type="FunFam" id="3.30.470.20:FF:000013">
    <property type="entry name" value="Carbamoyl-phosphate synthase large chain"/>
    <property type="match status" value="1"/>
</dbReference>
<dbReference type="InterPro" id="IPR036914">
    <property type="entry name" value="MGS-like_dom_sf"/>
</dbReference>
<dbReference type="PROSITE" id="PS01298">
    <property type="entry name" value="DAPB"/>
    <property type="match status" value="1"/>
</dbReference>
<dbReference type="FunFam" id="3.40.50.20:FF:000001">
    <property type="entry name" value="Carbamoyl-phosphate synthase large chain"/>
    <property type="match status" value="1"/>
</dbReference>
<dbReference type="FunFam" id="3.40.50.720:FF:000048">
    <property type="entry name" value="4-hydroxy-tetrahydrodipicolinate reductase"/>
    <property type="match status" value="1"/>
</dbReference>
<dbReference type="PROSITE" id="PS51855">
    <property type="entry name" value="MGS"/>
    <property type="match status" value="1"/>
</dbReference>
<dbReference type="PANTHER" id="PTHR11405">
    <property type="entry name" value="CARBAMOYLTRANSFERASE FAMILY MEMBER"/>
    <property type="match status" value="1"/>
</dbReference>
<dbReference type="FunFam" id="3.40.50.880:FF:000011">
    <property type="entry name" value="Carbamoyl-phosphate synthase small chain"/>
    <property type="match status" value="1"/>
</dbReference>
<dbReference type="SUPFAM" id="SSF52335">
    <property type="entry name" value="Methylglyoxal synthase-like"/>
    <property type="match status" value="1"/>
</dbReference>